<organism evidence="1">
    <name type="scientific">Brassica oleracea</name>
    <name type="common">Wild cabbage</name>
    <dbReference type="NCBI Taxonomy" id="3712"/>
    <lineage>
        <taxon>Eukaryota</taxon>
        <taxon>Viridiplantae</taxon>
        <taxon>Streptophyta</taxon>
        <taxon>Embryophyta</taxon>
        <taxon>Tracheophyta</taxon>
        <taxon>Spermatophyta</taxon>
        <taxon>Magnoliopsida</taxon>
        <taxon>eudicotyledons</taxon>
        <taxon>Gunneridae</taxon>
        <taxon>Pentapetalae</taxon>
        <taxon>rosids</taxon>
        <taxon>malvids</taxon>
        <taxon>Brassicales</taxon>
        <taxon>Brassicaceae</taxon>
        <taxon>Brassiceae</taxon>
        <taxon>Brassica</taxon>
    </lineage>
</organism>
<gene>
    <name evidence="1" type="ORF">BOLC7T42133H</name>
</gene>
<reference evidence="1" key="1">
    <citation type="submission" date="2018-11" db="EMBL/GenBank/DDBJ databases">
        <authorList>
            <consortium name="Genoscope - CEA"/>
            <person name="William W."/>
        </authorList>
    </citation>
    <scope>NUCLEOTIDE SEQUENCE</scope>
</reference>
<name>A0A3P6DXQ3_BRAOL</name>
<dbReference type="EMBL" id="LR031876">
    <property type="protein sequence ID" value="VDD36573.1"/>
    <property type="molecule type" value="Genomic_DNA"/>
</dbReference>
<evidence type="ECO:0000313" key="1">
    <source>
        <dbReference type="EMBL" id="VDD36573.1"/>
    </source>
</evidence>
<protein>
    <submittedName>
        <fullName evidence="1">Uncharacterized protein</fullName>
    </submittedName>
</protein>
<proteinExistence type="predicted"/>
<dbReference type="AlphaFoldDB" id="A0A3P6DXQ3"/>
<accession>A0A3P6DXQ3</accession>
<sequence>MTITCRLVGLHPITEVQPSENTVMVPPLPSKHLTKSTILLPTPGEIVPLLSEKSAPGQINHQPQLQTVRKNERAFRSVCLIPVRVMYQEKIESLPRKGSLSIPSEQAVRVIWSWHLHHASVIPLLDLRVQTFLKHADWDQARGLLLGHLAKTGSMSRYVFAPCSQTL</sequence>